<keyword evidence="1" id="KW-0378">Hydrolase</keyword>
<dbReference type="PROSITE" id="PS51746">
    <property type="entry name" value="PPM_2"/>
    <property type="match status" value="1"/>
</dbReference>
<evidence type="ECO:0000256" key="1">
    <source>
        <dbReference type="ARBA" id="ARBA00022801"/>
    </source>
</evidence>
<dbReference type="InterPro" id="IPR000253">
    <property type="entry name" value="FHA_dom"/>
</dbReference>
<feature type="domain" description="FHA" evidence="3">
    <location>
        <begin position="29"/>
        <end position="78"/>
    </location>
</feature>
<dbReference type="SUPFAM" id="SSF55781">
    <property type="entry name" value="GAF domain-like"/>
    <property type="match status" value="1"/>
</dbReference>
<proteinExistence type="predicted"/>
<evidence type="ECO:0000256" key="2">
    <source>
        <dbReference type="SAM" id="Coils"/>
    </source>
</evidence>
<protein>
    <submittedName>
        <fullName evidence="5">SpoIIE family protein phosphatase</fullName>
    </submittedName>
</protein>
<evidence type="ECO:0000259" key="3">
    <source>
        <dbReference type="PROSITE" id="PS50006"/>
    </source>
</evidence>
<dbReference type="PROSITE" id="PS50006">
    <property type="entry name" value="FHA_DOMAIN"/>
    <property type="match status" value="1"/>
</dbReference>
<name>A0ABX8AYN5_9BACT</name>
<accession>A0ABX8AYN5</accession>
<dbReference type="SUPFAM" id="SSF81606">
    <property type="entry name" value="PP2C-like"/>
    <property type="match status" value="1"/>
</dbReference>
<dbReference type="InterPro" id="IPR036457">
    <property type="entry name" value="PPM-type-like_dom_sf"/>
</dbReference>
<dbReference type="InterPro" id="IPR029016">
    <property type="entry name" value="GAF-like_dom_sf"/>
</dbReference>
<gene>
    <name evidence="5" type="ORF">J8C05_10720</name>
</gene>
<dbReference type="InterPro" id="IPR001932">
    <property type="entry name" value="PPM-type_phosphatase-like_dom"/>
</dbReference>
<dbReference type="Gene3D" id="3.60.40.10">
    <property type="entry name" value="PPM-type phosphatase domain"/>
    <property type="match status" value="1"/>
</dbReference>
<evidence type="ECO:0000313" key="6">
    <source>
        <dbReference type="Proteomes" id="UP000677668"/>
    </source>
</evidence>
<dbReference type="Gene3D" id="3.30.450.40">
    <property type="match status" value="1"/>
</dbReference>
<reference evidence="5 6" key="1">
    <citation type="submission" date="2021-03" db="EMBL/GenBank/DDBJ databases">
        <title>Genomic and phenotypic characterization of Chloracidobacterium isolates provides evidence for multiple species.</title>
        <authorList>
            <person name="Saini M.K."/>
            <person name="Costas A.M.G."/>
            <person name="Tank M."/>
            <person name="Bryant D.A."/>
        </authorList>
    </citation>
    <scope>NUCLEOTIDE SEQUENCE [LARGE SCALE GENOMIC DNA]</scope>
    <source>
        <strain evidence="5 6">N</strain>
    </source>
</reference>
<dbReference type="InterPro" id="IPR052016">
    <property type="entry name" value="Bact_Sigma-Reg"/>
</dbReference>
<keyword evidence="2" id="KW-0175">Coiled coil</keyword>
<dbReference type="SMART" id="SM00331">
    <property type="entry name" value="PP2C_SIG"/>
    <property type="match status" value="1"/>
</dbReference>
<dbReference type="SMART" id="SM00065">
    <property type="entry name" value="GAF"/>
    <property type="match status" value="1"/>
</dbReference>
<keyword evidence="6" id="KW-1185">Reference proteome</keyword>
<dbReference type="RefSeq" id="WP_211422160.1">
    <property type="nucleotide sequence ID" value="NZ_CP072642.1"/>
</dbReference>
<dbReference type="EMBL" id="CP072642">
    <property type="protein sequence ID" value="QUV93819.1"/>
    <property type="molecule type" value="Genomic_DNA"/>
</dbReference>
<dbReference type="InterPro" id="IPR008984">
    <property type="entry name" value="SMAD_FHA_dom_sf"/>
</dbReference>
<dbReference type="SUPFAM" id="SSF49879">
    <property type="entry name" value="SMAD/FHA domain"/>
    <property type="match status" value="1"/>
</dbReference>
<feature type="coiled-coil region" evidence="2">
    <location>
        <begin position="310"/>
        <end position="337"/>
    </location>
</feature>
<dbReference type="PANTHER" id="PTHR43156:SF2">
    <property type="entry name" value="STAGE II SPORULATION PROTEIN E"/>
    <property type="match status" value="1"/>
</dbReference>
<dbReference type="CDD" id="cd00060">
    <property type="entry name" value="FHA"/>
    <property type="match status" value="1"/>
</dbReference>
<feature type="domain" description="PPM-type phosphatase" evidence="4">
    <location>
        <begin position="343"/>
        <end position="565"/>
    </location>
</feature>
<dbReference type="Gene3D" id="2.60.200.20">
    <property type="match status" value="1"/>
</dbReference>
<dbReference type="PANTHER" id="PTHR43156">
    <property type="entry name" value="STAGE II SPORULATION PROTEIN E-RELATED"/>
    <property type="match status" value="1"/>
</dbReference>
<evidence type="ECO:0000259" key="4">
    <source>
        <dbReference type="PROSITE" id="PS51746"/>
    </source>
</evidence>
<dbReference type="SMART" id="SM00240">
    <property type="entry name" value="FHA"/>
    <property type="match status" value="1"/>
</dbReference>
<dbReference type="Pfam" id="PF00498">
    <property type="entry name" value="FHA"/>
    <property type="match status" value="1"/>
</dbReference>
<dbReference type="Pfam" id="PF01590">
    <property type="entry name" value="GAF"/>
    <property type="match status" value="1"/>
</dbReference>
<dbReference type="InterPro" id="IPR003018">
    <property type="entry name" value="GAF"/>
</dbReference>
<evidence type="ECO:0000313" key="5">
    <source>
        <dbReference type="EMBL" id="QUV93819.1"/>
    </source>
</evidence>
<dbReference type="Pfam" id="PF07228">
    <property type="entry name" value="SpoIIE"/>
    <property type="match status" value="1"/>
</dbReference>
<organism evidence="5 6">
    <name type="scientific">Chloracidobacterium sp. N</name>
    <dbReference type="NCBI Taxonomy" id="2821540"/>
    <lineage>
        <taxon>Bacteria</taxon>
        <taxon>Pseudomonadati</taxon>
        <taxon>Acidobacteriota</taxon>
        <taxon>Terriglobia</taxon>
        <taxon>Terriglobales</taxon>
        <taxon>Acidobacteriaceae</taxon>
        <taxon>Chloracidobacterium</taxon>
        <taxon>Chloracidobacterium aggregatum</taxon>
    </lineage>
</organism>
<dbReference type="Proteomes" id="UP000677668">
    <property type="component" value="Chromosome 1"/>
</dbReference>
<sequence>MTSRKLPPAIHVRPPSGASFEVPLRSVRLTIGRSSRNDICLNDPFVSRLHAEIRRDGEFFVLYDSGSANGTYHNGQRIESSAALHFGDVIRIGETELRVADGLTTSSGSYKTPPAFRFTEGGQSAPTEILAFPKGKDFLPGPDQLVAVTTPPMAPPATQRLATPNWLPIFSKVVETLSMDQSLEETLDTILGLAFEAIAPERAYLLLRDEHGQLQLQAHRTTQQTAHLEVMLPWSIHAHVLQDGKPILVSHARHEGPHGADTPAASLIAAPLLAGSEVLGMLYMDSPFTPAYFGQNALDLLTTIARVAAIKIENTRLLEARLEKRRFEEELQVASEIQLSLHPTRPPQLAGWDIAGLSFPCREIGGDYYDFIPRGDDKLLLAVGDVSGKGMGAALMMSSVHAALRAQAQTARTLADIVAAVNDYLVENSPENKFLTLFCAELDPATGILHYTSAGHDPALLVRADGTYTELAAQGIPLGILPNIAPAIHQVSLLPGDVLAIYTDGLTESLNEQGEILGLERLAQTILKHRGLSASRLRDRVEEAVSRFVGRAPTADDLTLLLLRRLPA</sequence>